<accession>A0A225VV24</accession>
<reference evidence="8" key="1">
    <citation type="submission" date="2017-03" db="EMBL/GenBank/DDBJ databases">
        <title>Phytopthora megakarya and P. palmivora, two closely related causual agents of cacao black pod achieved similar genome size and gene model numbers by different mechanisms.</title>
        <authorList>
            <person name="Ali S."/>
            <person name="Shao J."/>
            <person name="Larry D.J."/>
            <person name="Kronmiller B."/>
            <person name="Shen D."/>
            <person name="Strem M.D."/>
            <person name="Melnick R.L."/>
            <person name="Guiltinan M.J."/>
            <person name="Tyler B.M."/>
            <person name="Meinhardt L.W."/>
            <person name="Bailey B.A."/>
        </authorList>
    </citation>
    <scope>NUCLEOTIDE SEQUENCE [LARGE SCALE GENOMIC DNA]</scope>
    <source>
        <strain evidence="8">zdho120</strain>
    </source>
</reference>
<feature type="region of interest" description="Disordered" evidence="5">
    <location>
        <begin position="316"/>
        <end position="509"/>
    </location>
</feature>
<evidence type="ECO:0000256" key="2">
    <source>
        <dbReference type="ARBA" id="ARBA00022771"/>
    </source>
</evidence>
<dbReference type="PROSITE" id="PS01358">
    <property type="entry name" value="ZF_RANBP2_1"/>
    <property type="match status" value="1"/>
</dbReference>
<feature type="region of interest" description="Disordered" evidence="5">
    <location>
        <begin position="1"/>
        <end position="20"/>
    </location>
</feature>
<evidence type="ECO:0000256" key="3">
    <source>
        <dbReference type="ARBA" id="ARBA00022833"/>
    </source>
</evidence>
<proteinExistence type="predicted"/>
<dbReference type="EMBL" id="NBNE01002840">
    <property type="protein sequence ID" value="OWZ09296.1"/>
    <property type="molecule type" value="Genomic_DNA"/>
</dbReference>
<feature type="compositionally biased region" description="Low complexity" evidence="5">
    <location>
        <begin position="466"/>
        <end position="477"/>
    </location>
</feature>
<feature type="compositionally biased region" description="Polar residues" evidence="5">
    <location>
        <begin position="396"/>
        <end position="409"/>
    </location>
</feature>
<dbReference type="AlphaFoldDB" id="A0A225VV24"/>
<evidence type="ECO:0000256" key="1">
    <source>
        <dbReference type="ARBA" id="ARBA00022723"/>
    </source>
</evidence>
<feature type="domain" description="RanBP2-type" evidence="6">
    <location>
        <begin position="272"/>
        <end position="301"/>
    </location>
</feature>
<dbReference type="SMART" id="SM00547">
    <property type="entry name" value="ZnF_RBZ"/>
    <property type="match status" value="1"/>
</dbReference>
<protein>
    <recommendedName>
        <fullName evidence="6">RanBP2-type domain-containing protein</fullName>
    </recommendedName>
</protein>
<keyword evidence="8" id="KW-1185">Reference proteome</keyword>
<dbReference type="Gene3D" id="4.10.1060.10">
    <property type="entry name" value="Zinc finger, RanBP2-type"/>
    <property type="match status" value="1"/>
</dbReference>
<dbReference type="PANTHER" id="PTHR41747:SF1">
    <property type="entry name" value="CHROMOSOME UNDETERMINED SCAFFOLD_128, WHOLE GENOME SHOTGUN SEQUENCE"/>
    <property type="match status" value="1"/>
</dbReference>
<dbReference type="Proteomes" id="UP000198211">
    <property type="component" value="Unassembled WGS sequence"/>
</dbReference>
<dbReference type="PROSITE" id="PS50199">
    <property type="entry name" value="ZF_RANBP2_2"/>
    <property type="match status" value="1"/>
</dbReference>
<dbReference type="STRING" id="4795.A0A225VV24"/>
<evidence type="ECO:0000259" key="6">
    <source>
        <dbReference type="PROSITE" id="PS50199"/>
    </source>
</evidence>
<comment type="caution">
    <text evidence="7">The sequence shown here is derived from an EMBL/GenBank/DDBJ whole genome shotgun (WGS) entry which is preliminary data.</text>
</comment>
<keyword evidence="2 4" id="KW-0863">Zinc-finger</keyword>
<dbReference type="GO" id="GO:0008270">
    <property type="term" value="F:zinc ion binding"/>
    <property type="evidence" value="ECO:0007669"/>
    <property type="project" value="UniProtKB-KW"/>
</dbReference>
<feature type="region of interest" description="Disordered" evidence="5">
    <location>
        <begin position="228"/>
        <end position="258"/>
    </location>
</feature>
<evidence type="ECO:0000313" key="7">
    <source>
        <dbReference type="EMBL" id="OWZ09296.1"/>
    </source>
</evidence>
<sequence length="851" mass="90392">MRKPRPSRLLTGARRDAATRNAYSAAVAEKILSTLNKVQTPLEREAQKPTPSTSVSWAKYHLSLTDGEKNLENGMEIDSDDVAPPTGTIPRVAFPQSTQKPASLSFGSTSNIQTPAKSTISSSNDLTPVFSPQAVSMTPVKPKFETIGEFKFTLPIRMKGATQLDADEEDTRVQFIFSPPPSLREPPVKVSSQKSAAKINGGAAPFDFMPASPKTITTEWTSKPLKIKEPEKPKVVSQPAPVKETEKPSTIAAPASSPNGAVNPLARFMQLKPGQWKCPGCSVLNEATSAKCPCCETANPGGASADKPVVAQKSSAGSITSGGFSFGAPATETKKNDEKPAVGSITSGGFSFGAPATDAKKNDEKPAVGSITSGGFSFGAPATDAKKNDEKPAAGSITSGGFSFGASTTDAKKDAEKPAAGSITSSGFSFGAPATDAKKDAGKPPSAGFSFGAPAAETKKDADKPSTGISSGGFSFTAPAPSADKQPVGGFSFGAAATDDKSETSASNAPISFGFSAPTATSSTPAATAKIASVPSFSFALTKENRYGAKLNNNVVDNSKAAFLVGNPGEPLGLNVPIFSEPAHAIRRDKKNTALSKHKKWLHDLQKERARLQAALAEDEEAAYRRRERFSQREAKLREAVRSNNDNEDIEEDAAMEKKNLNRPMWALTKATAEEKLEHLEDAEADHLIDFANNLDIDQFMDDVEIKARVAQVDQQLEQVQSIVDHEDAEEMRYEREQERLEELANGGEAYNGNDLSRIGWDRAEGKNDDDVISVANTVLSECKSIRSVHSVRSVAAITKRVEAKLLSAPSEAGSAPPAPRIVTVDEEEGARMQIKTLPSNLPYIHRNPAI</sequence>
<evidence type="ECO:0000256" key="4">
    <source>
        <dbReference type="PROSITE-ProRule" id="PRU00322"/>
    </source>
</evidence>
<keyword evidence="3" id="KW-0862">Zinc</keyword>
<keyword evidence="1" id="KW-0479">Metal-binding</keyword>
<gene>
    <name evidence="7" type="ORF">PHMEG_00018024</name>
</gene>
<dbReference type="InterPro" id="IPR001876">
    <property type="entry name" value="Znf_RanBP2"/>
</dbReference>
<evidence type="ECO:0000256" key="5">
    <source>
        <dbReference type="SAM" id="MobiDB-lite"/>
    </source>
</evidence>
<dbReference type="PANTHER" id="PTHR41747">
    <property type="entry name" value="CHROMOSOME UNDETERMINED SCAFFOLD_128, WHOLE GENOME SHOTGUN SEQUENCE"/>
    <property type="match status" value="1"/>
</dbReference>
<organism evidence="7 8">
    <name type="scientific">Phytophthora megakarya</name>
    <dbReference type="NCBI Taxonomy" id="4795"/>
    <lineage>
        <taxon>Eukaryota</taxon>
        <taxon>Sar</taxon>
        <taxon>Stramenopiles</taxon>
        <taxon>Oomycota</taxon>
        <taxon>Peronosporomycetes</taxon>
        <taxon>Peronosporales</taxon>
        <taxon>Peronosporaceae</taxon>
        <taxon>Phytophthora</taxon>
    </lineage>
</organism>
<name>A0A225VV24_9STRA</name>
<evidence type="ECO:0000313" key="8">
    <source>
        <dbReference type="Proteomes" id="UP000198211"/>
    </source>
</evidence>
<dbReference type="OrthoDB" id="250654at2759"/>